<gene>
    <name evidence="3" type="ORF">GA0070611_0905</name>
</gene>
<dbReference type="OrthoDB" id="9795587at2"/>
<evidence type="ECO:0000259" key="2">
    <source>
        <dbReference type="Pfam" id="PF00174"/>
    </source>
</evidence>
<dbReference type="STRING" id="261654.GA0070611_0905"/>
<dbReference type="PANTHER" id="PTHR43032:SF4">
    <property type="entry name" value="OXIDOREDUCTASE MOLYBDOPTERIN-BINDING DOMAIN-CONTAINING PROTEIN"/>
    <property type="match status" value="1"/>
</dbReference>
<name>A0A1A8Z6J6_9ACTN</name>
<dbReference type="InterPro" id="IPR036374">
    <property type="entry name" value="OxRdtase_Mopterin-bd_sf"/>
</dbReference>
<dbReference type="Proteomes" id="UP000199385">
    <property type="component" value="Chromosome I"/>
</dbReference>
<keyword evidence="4" id="KW-1185">Reference proteome</keyword>
<dbReference type="PANTHER" id="PTHR43032">
    <property type="entry name" value="PROTEIN-METHIONINE-SULFOXIDE REDUCTASE"/>
    <property type="match status" value="1"/>
</dbReference>
<dbReference type="Pfam" id="PF00174">
    <property type="entry name" value="Oxidored_molyb"/>
    <property type="match status" value="1"/>
</dbReference>
<dbReference type="AlphaFoldDB" id="A0A1A8Z6J6"/>
<evidence type="ECO:0000313" key="4">
    <source>
        <dbReference type="Proteomes" id="UP000199385"/>
    </source>
</evidence>
<dbReference type="CDD" id="cd02109">
    <property type="entry name" value="arch_bact_SO_family_Moco"/>
    <property type="match status" value="1"/>
</dbReference>
<feature type="region of interest" description="Disordered" evidence="1">
    <location>
        <begin position="1"/>
        <end position="22"/>
    </location>
</feature>
<dbReference type="RefSeq" id="WP_091657863.1">
    <property type="nucleotide sequence ID" value="NZ_LT594323.1"/>
</dbReference>
<dbReference type="EMBL" id="LT594323">
    <property type="protein sequence ID" value="SBT39445.1"/>
    <property type="molecule type" value="Genomic_DNA"/>
</dbReference>
<sequence length="199" mass="22245">MGIVSPGFQGRRRSAEPALPPGQYLTEDFPVLSAGPTPKVPLDTWEFVLSTETGAEFRWNWAELTGLPQETPTVDLHCVTRWSKLGTSWQGVSLDLLLDGVDTAARYALVHSYGGYTTNLPLDDLRGGRAWVAHRYDGAPLAAEHGGPARLLVPHLYLWKSAKWVRGIRLLVDDQPGFWETAGYHDYGDPWREQRYQGD</sequence>
<dbReference type="InterPro" id="IPR000572">
    <property type="entry name" value="OxRdtase_Mopterin-bd_dom"/>
</dbReference>
<proteinExistence type="predicted"/>
<feature type="domain" description="Oxidoreductase molybdopterin-binding" evidence="2">
    <location>
        <begin position="35"/>
        <end position="179"/>
    </location>
</feature>
<evidence type="ECO:0000256" key="1">
    <source>
        <dbReference type="SAM" id="MobiDB-lite"/>
    </source>
</evidence>
<protein>
    <submittedName>
        <fullName evidence="3">Sulfoxide reductase catalytic subunit YedY</fullName>
    </submittedName>
</protein>
<dbReference type="PATRIC" id="fig|261654.4.peg.931"/>
<evidence type="ECO:0000313" key="3">
    <source>
        <dbReference type="EMBL" id="SBT39445.1"/>
    </source>
</evidence>
<reference evidence="4" key="1">
    <citation type="submission" date="2016-06" db="EMBL/GenBank/DDBJ databases">
        <authorList>
            <person name="Varghese N."/>
            <person name="Submissions Spin"/>
        </authorList>
    </citation>
    <scope>NUCLEOTIDE SEQUENCE [LARGE SCALE GENOMIC DNA]</scope>
    <source>
        <strain evidence="4">DSM 44815</strain>
    </source>
</reference>
<organism evidence="3 4">
    <name type="scientific">Micromonospora auratinigra</name>
    <dbReference type="NCBI Taxonomy" id="261654"/>
    <lineage>
        <taxon>Bacteria</taxon>
        <taxon>Bacillati</taxon>
        <taxon>Actinomycetota</taxon>
        <taxon>Actinomycetes</taxon>
        <taxon>Micromonosporales</taxon>
        <taxon>Micromonosporaceae</taxon>
        <taxon>Micromonospora</taxon>
    </lineage>
</organism>
<dbReference type="SUPFAM" id="SSF56524">
    <property type="entry name" value="Oxidoreductase molybdopterin-binding domain"/>
    <property type="match status" value="1"/>
</dbReference>
<dbReference type="Gene3D" id="3.90.420.10">
    <property type="entry name" value="Oxidoreductase, molybdopterin-binding domain"/>
    <property type="match status" value="1"/>
</dbReference>
<accession>A0A1A8Z6J6</accession>